<sequence>MSLISRRILGFVRSGHLTSLSGISTSKTIIEKPTKETLFRIEWIFDDQLPRLFKTGSGTLFNSFSRDVEYEDKLAGKRVVGRDNLASKLAQARFYYRFVSPFVKLEKVGSYFYENENALTFLWKLTTMESSFLSWFPFAPRKQTLRTQEGVLDIYISENGLITRMVNRKMTCADKTAAIEMKNLMADAEETRNLSIKSNRI</sequence>
<protein>
    <submittedName>
        <fullName evidence="2">Uncharacterized protein</fullName>
    </submittedName>
</protein>
<evidence type="ECO:0000313" key="2">
    <source>
        <dbReference type="WBParaSite" id="MBELARI_LOCUS18655"/>
    </source>
</evidence>
<evidence type="ECO:0000313" key="1">
    <source>
        <dbReference type="Proteomes" id="UP000887575"/>
    </source>
</evidence>
<organism evidence="1 2">
    <name type="scientific">Mesorhabditis belari</name>
    <dbReference type="NCBI Taxonomy" id="2138241"/>
    <lineage>
        <taxon>Eukaryota</taxon>
        <taxon>Metazoa</taxon>
        <taxon>Ecdysozoa</taxon>
        <taxon>Nematoda</taxon>
        <taxon>Chromadorea</taxon>
        <taxon>Rhabditida</taxon>
        <taxon>Rhabditina</taxon>
        <taxon>Rhabditomorpha</taxon>
        <taxon>Rhabditoidea</taxon>
        <taxon>Rhabditidae</taxon>
        <taxon>Mesorhabditinae</taxon>
        <taxon>Mesorhabditis</taxon>
    </lineage>
</organism>
<dbReference type="WBParaSite" id="MBELARI_LOCUS18655">
    <property type="protein sequence ID" value="MBELARI_LOCUS18655"/>
    <property type="gene ID" value="MBELARI_LOCUS18655"/>
</dbReference>
<dbReference type="Proteomes" id="UP000887575">
    <property type="component" value="Unassembled WGS sequence"/>
</dbReference>
<reference evidence="2" key="1">
    <citation type="submission" date="2024-02" db="UniProtKB">
        <authorList>
            <consortium name="WormBaseParasite"/>
        </authorList>
    </citation>
    <scope>IDENTIFICATION</scope>
</reference>
<dbReference type="AlphaFoldDB" id="A0AAF3EY74"/>
<proteinExistence type="predicted"/>
<keyword evidence="1" id="KW-1185">Reference proteome</keyword>
<accession>A0AAF3EY74</accession>
<name>A0AAF3EY74_9BILA</name>